<dbReference type="InterPro" id="IPR013766">
    <property type="entry name" value="Thioredoxin_domain"/>
</dbReference>
<dbReference type="GO" id="GO:0045454">
    <property type="term" value="P:cell redox homeostasis"/>
    <property type="evidence" value="ECO:0007669"/>
    <property type="project" value="TreeGrafter"/>
</dbReference>
<evidence type="ECO:0000313" key="15">
    <source>
        <dbReference type="Proteomes" id="UP000005631"/>
    </source>
</evidence>
<evidence type="ECO:0000256" key="2">
    <source>
        <dbReference type="ARBA" id="ARBA00013017"/>
    </source>
</evidence>
<dbReference type="EMBL" id="CP003156">
    <property type="protein sequence ID" value="AEV31264.1"/>
    <property type="molecule type" value="Genomic_DNA"/>
</dbReference>
<protein>
    <recommendedName>
        <fullName evidence="2">thioredoxin-dependent peroxiredoxin</fullName>
        <ecNumber evidence="2">1.11.1.24</ecNumber>
    </recommendedName>
    <alternativeName>
        <fullName evidence="8">Thioredoxin peroxidase</fullName>
    </alternativeName>
    <alternativeName>
        <fullName evidence="10">Thioredoxin-dependent peroxiredoxin Bcp</fullName>
    </alternativeName>
</protein>
<keyword evidence="6" id="KW-1015">Disulfide bond</keyword>
<gene>
    <name evidence="14" type="ordered locus">Oweho_0242</name>
</gene>
<evidence type="ECO:0000256" key="11">
    <source>
        <dbReference type="ARBA" id="ARBA00049091"/>
    </source>
</evidence>
<organism evidence="14 15">
    <name type="scientific">Owenweeksia hongkongensis (strain DSM 17368 / CIP 108786 / JCM 12287 / NRRL B-23963 / UST20020801)</name>
    <dbReference type="NCBI Taxonomy" id="926562"/>
    <lineage>
        <taxon>Bacteria</taxon>
        <taxon>Pseudomonadati</taxon>
        <taxon>Bacteroidota</taxon>
        <taxon>Flavobacteriia</taxon>
        <taxon>Flavobacteriales</taxon>
        <taxon>Owenweeksiaceae</taxon>
        <taxon>Owenweeksia</taxon>
    </lineage>
</organism>
<dbReference type="EC" id="1.11.1.24" evidence="2"/>
<dbReference type="Proteomes" id="UP000005631">
    <property type="component" value="Chromosome"/>
</dbReference>
<dbReference type="STRING" id="926562.Oweho_0242"/>
<dbReference type="SUPFAM" id="SSF52833">
    <property type="entry name" value="Thioredoxin-like"/>
    <property type="match status" value="1"/>
</dbReference>
<evidence type="ECO:0000256" key="4">
    <source>
        <dbReference type="ARBA" id="ARBA00022862"/>
    </source>
</evidence>
<dbReference type="HOGENOM" id="CLU_042529_5_0_10"/>
<evidence type="ECO:0000256" key="8">
    <source>
        <dbReference type="ARBA" id="ARBA00032824"/>
    </source>
</evidence>
<dbReference type="InterPro" id="IPR036249">
    <property type="entry name" value="Thioredoxin-like_sf"/>
</dbReference>
<evidence type="ECO:0000256" key="12">
    <source>
        <dbReference type="SAM" id="SignalP"/>
    </source>
</evidence>
<accession>G8R7F3</accession>
<evidence type="ECO:0000256" key="3">
    <source>
        <dbReference type="ARBA" id="ARBA00022559"/>
    </source>
</evidence>
<dbReference type="GO" id="GO:0008379">
    <property type="term" value="F:thioredoxin peroxidase activity"/>
    <property type="evidence" value="ECO:0007669"/>
    <property type="project" value="TreeGrafter"/>
</dbReference>
<dbReference type="InterPro" id="IPR000866">
    <property type="entry name" value="AhpC/TSA"/>
</dbReference>
<comment type="similarity">
    <text evidence="9">Belongs to the peroxiredoxin family. BCP/PrxQ subfamily.</text>
</comment>
<dbReference type="PANTHER" id="PTHR42801">
    <property type="entry name" value="THIOREDOXIN-DEPENDENT PEROXIDE REDUCTASE"/>
    <property type="match status" value="1"/>
</dbReference>
<dbReference type="PROSITE" id="PS51352">
    <property type="entry name" value="THIOREDOXIN_2"/>
    <property type="match status" value="1"/>
</dbReference>
<dbReference type="GO" id="GO:0034599">
    <property type="term" value="P:cellular response to oxidative stress"/>
    <property type="evidence" value="ECO:0007669"/>
    <property type="project" value="TreeGrafter"/>
</dbReference>
<comment type="catalytic activity">
    <reaction evidence="11">
        <text>a hydroperoxide + [thioredoxin]-dithiol = an alcohol + [thioredoxin]-disulfide + H2O</text>
        <dbReference type="Rhea" id="RHEA:62620"/>
        <dbReference type="Rhea" id="RHEA-COMP:10698"/>
        <dbReference type="Rhea" id="RHEA-COMP:10700"/>
        <dbReference type="ChEBI" id="CHEBI:15377"/>
        <dbReference type="ChEBI" id="CHEBI:29950"/>
        <dbReference type="ChEBI" id="CHEBI:30879"/>
        <dbReference type="ChEBI" id="CHEBI:35924"/>
        <dbReference type="ChEBI" id="CHEBI:50058"/>
        <dbReference type="EC" id="1.11.1.24"/>
    </reaction>
</comment>
<dbReference type="Pfam" id="PF00578">
    <property type="entry name" value="AhpC-TSA"/>
    <property type="match status" value="1"/>
</dbReference>
<keyword evidence="5" id="KW-0560">Oxidoreductase</keyword>
<dbReference type="PATRIC" id="fig|926562.3.peg.248"/>
<dbReference type="KEGG" id="oho:Oweho_0242"/>
<dbReference type="CDD" id="cd02970">
    <property type="entry name" value="PRX_like2"/>
    <property type="match status" value="1"/>
</dbReference>
<proteinExistence type="inferred from homology"/>
<evidence type="ECO:0000256" key="6">
    <source>
        <dbReference type="ARBA" id="ARBA00023157"/>
    </source>
</evidence>
<evidence type="ECO:0000256" key="9">
    <source>
        <dbReference type="ARBA" id="ARBA00038489"/>
    </source>
</evidence>
<dbReference type="AlphaFoldDB" id="G8R7F3"/>
<dbReference type="eggNOG" id="COG1225">
    <property type="taxonomic scope" value="Bacteria"/>
</dbReference>
<feature type="chain" id="PRO_5003515537" description="thioredoxin-dependent peroxiredoxin" evidence="12">
    <location>
        <begin position="22"/>
        <end position="247"/>
    </location>
</feature>
<reference evidence="14 15" key="1">
    <citation type="journal article" date="2012" name="Stand. Genomic Sci.">
        <title>Genome sequence of the orange-pigmented seawater bacterium Owenweeksia hongkongensis type strain (UST20020801(T)).</title>
        <authorList>
            <person name="Riedel T."/>
            <person name="Held B."/>
            <person name="Nolan M."/>
            <person name="Lucas S."/>
            <person name="Lapidus A."/>
            <person name="Tice H."/>
            <person name="Del Rio T.G."/>
            <person name="Cheng J.F."/>
            <person name="Han C."/>
            <person name="Tapia R."/>
            <person name="Goodwin L.A."/>
            <person name="Pitluck S."/>
            <person name="Liolios K."/>
            <person name="Mavromatis K."/>
            <person name="Pagani I."/>
            <person name="Ivanova N."/>
            <person name="Mikhailova N."/>
            <person name="Pati A."/>
            <person name="Chen A."/>
            <person name="Palaniappan K."/>
            <person name="Rohde M."/>
            <person name="Tindall B.J."/>
            <person name="Detter J.C."/>
            <person name="Goker M."/>
            <person name="Woyke T."/>
            <person name="Bristow J."/>
            <person name="Eisen J.A."/>
            <person name="Markowitz V."/>
            <person name="Hugenholtz P."/>
            <person name="Klenk H.P."/>
            <person name="Kyrpides N.C."/>
        </authorList>
    </citation>
    <scope>NUCLEOTIDE SEQUENCE</scope>
    <source>
        <strain evidence="15">DSM 17368 / JCM 12287 / NRRL B-23963</strain>
    </source>
</reference>
<name>G8R7F3_OWEHD</name>
<keyword evidence="12" id="KW-0732">Signal</keyword>
<comment type="function">
    <text evidence="1">Thiol-specific peroxidase that catalyzes the reduction of hydrogen peroxide and organic hydroperoxides to water and alcohols, respectively. Plays a role in cell protection against oxidative stress by detoxifying peroxides and as sensor of hydrogen peroxide-mediated signaling events.</text>
</comment>
<dbReference type="PANTHER" id="PTHR42801:SF7">
    <property type="entry name" value="SLL1159 PROTEIN"/>
    <property type="match status" value="1"/>
</dbReference>
<feature type="signal peptide" evidence="12">
    <location>
        <begin position="1"/>
        <end position="21"/>
    </location>
</feature>
<keyword evidence="4" id="KW-0049">Antioxidant</keyword>
<feature type="domain" description="Thioredoxin" evidence="13">
    <location>
        <begin position="74"/>
        <end position="246"/>
    </location>
</feature>
<evidence type="ECO:0000256" key="1">
    <source>
        <dbReference type="ARBA" id="ARBA00003330"/>
    </source>
</evidence>
<keyword evidence="3" id="KW-0575">Peroxidase</keyword>
<evidence type="ECO:0000256" key="7">
    <source>
        <dbReference type="ARBA" id="ARBA00023284"/>
    </source>
</evidence>
<evidence type="ECO:0000256" key="10">
    <source>
        <dbReference type="ARBA" id="ARBA00042639"/>
    </source>
</evidence>
<evidence type="ECO:0000256" key="5">
    <source>
        <dbReference type="ARBA" id="ARBA00023002"/>
    </source>
</evidence>
<evidence type="ECO:0000259" key="13">
    <source>
        <dbReference type="PROSITE" id="PS51352"/>
    </source>
</evidence>
<evidence type="ECO:0000313" key="14">
    <source>
        <dbReference type="EMBL" id="AEV31264.1"/>
    </source>
</evidence>
<dbReference type="InterPro" id="IPR050924">
    <property type="entry name" value="Peroxiredoxin_BCP/PrxQ"/>
</dbReference>
<dbReference type="RefSeq" id="WP_014200625.1">
    <property type="nucleotide sequence ID" value="NC_016599.1"/>
</dbReference>
<dbReference type="Gene3D" id="3.40.30.10">
    <property type="entry name" value="Glutaredoxin"/>
    <property type="match status" value="1"/>
</dbReference>
<dbReference type="GO" id="GO:0005737">
    <property type="term" value="C:cytoplasm"/>
    <property type="evidence" value="ECO:0007669"/>
    <property type="project" value="TreeGrafter"/>
</dbReference>
<sequence>MKTIKHLTLAAILATTLPALAQSENEMEKDSKTLTETLNERKENFNATAPADKKKDYAEGIKAVEESGVLEAAINVGDKAPNFKLNNAVGKKVSLHEELKNGPVVLVWYRGGWCPYCNITLHYLQENMDEFKARGANLLALTPENPDKSMNTTEKNELEFQVLSDLDNKVAKEYGIVFKLTPAVAARYEEGFGLSEYNGNDKGELPLAATYVIDTDGKVTYSFLHADYRERAPIEDIIQALDELKKD</sequence>
<keyword evidence="15" id="KW-1185">Reference proteome</keyword>
<keyword evidence="7" id="KW-0676">Redox-active center</keyword>